<dbReference type="RefSeq" id="WP_212963171.1">
    <property type="nucleotide sequence ID" value="NZ_BOQT01000008.1"/>
</dbReference>
<dbReference type="Pfam" id="PF01769">
    <property type="entry name" value="MgtE"/>
    <property type="match status" value="1"/>
</dbReference>
<reference evidence="11 12" key="1">
    <citation type="submission" date="2021-03" db="EMBL/GenBank/DDBJ databases">
        <title>Antimicrobial resistance genes in bacteria isolated from Japanese honey, and their potential for conferring macrolide and lincosamide resistance in the American foulbrood pathogen Paenibacillus larvae.</title>
        <authorList>
            <person name="Okamoto M."/>
            <person name="Kumagai M."/>
            <person name="Kanamori H."/>
            <person name="Takamatsu D."/>
        </authorList>
    </citation>
    <scope>NUCLEOTIDE SEQUENCE [LARGE SCALE GENOMIC DNA]</scope>
    <source>
        <strain evidence="11 12">J1TS3</strain>
    </source>
</reference>
<keyword evidence="4 9" id="KW-0812">Transmembrane</keyword>
<dbReference type="EMBL" id="BOQT01000008">
    <property type="protein sequence ID" value="GIN21325.1"/>
    <property type="molecule type" value="Genomic_DNA"/>
</dbReference>
<dbReference type="PROSITE" id="PS51371">
    <property type="entry name" value="CBS"/>
    <property type="match status" value="1"/>
</dbReference>
<dbReference type="CDD" id="cd04606">
    <property type="entry name" value="CBS_pair_Mg_transporter"/>
    <property type="match status" value="1"/>
</dbReference>
<evidence type="ECO:0000256" key="5">
    <source>
        <dbReference type="ARBA" id="ARBA00022842"/>
    </source>
</evidence>
<evidence type="ECO:0000256" key="7">
    <source>
        <dbReference type="ARBA" id="ARBA00023136"/>
    </source>
</evidence>
<organism evidence="11 12">
    <name type="scientific">Siminovitchia fordii</name>
    <dbReference type="NCBI Taxonomy" id="254759"/>
    <lineage>
        <taxon>Bacteria</taxon>
        <taxon>Bacillati</taxon>
        <taxon>Bacillota</taxon>
        <taxon>Bacilli</taxon>
        <taxon>Bacillales</taxon>
        <taxon>Bacillaceae</taxon>
        <taxon>Siminovitchia</taxon>
    </lineage>
</organism>
<proteinExistence type="inferred from homology"/>
<dbReference type="Proteomes" id="UP000680279">
    <property type="component" value="Unassembled WGS sequence"/>
</dbReference>
<keyword evidence="9" id="KW-1003">Cell membrane</keyword>
<evidence type="ECO:0000256" key="4">
    <source>
        <dbReference type="ARBA" id="ARBA00022692"/>
    </source>
</evidence>
<dbReference type="SUPFAM" id="SSF158791">
    <property type="entry name" value="MgtE N-terminal domain-like"/>
    <property type="match status" value="1"/>
</dbReference>
<protein>
    <recommendedName>
        <fullName evidence="9">Magnesium transporter MgtE</fullName>
    </recommendedName>
</protein>
<keyword evidence="7 9" id="KW-0472">Membrane</keyword>
<feature type="transmembrane region" description="Helical" evidence="9">
    <location>
        <begin position="353"/>
        <end position="371"/>
    </location>
</feature>
<evidence type="ECO:0000256" key="1">
    <source>
        <dbReference type="ARBA" id="ARBA00004141"/>
    </source>
</evidence>
<feature type="transmembrane region" description="Helical" evidence="9">
    <location>
        <begin position="383"/>
        <end position="406"/>
    </location>
</feature>
<comment type="similarity">
    <text evidence="2 9">Belongs to the SLC41A transporter family.</text>
</comment>
<evidence type="ECO:0000259" key="10">
    <source>
        <dbReference type="PROSITE" id="PS51371"/>
    </source>
</evidence>
<dbReference type="InterPro" id="IPR006669">
    <property type="entry name" value="MgtE_transporter"/>
</dbReference>
<gene>
    <name evidence="11" type="primary">mgtE-1</name>
    <name evidence="11" type="ORF">J1TS3_24590</name>
</gene>
<comment type="subunit">
    <text evidence="9">Homodimer.</text>
</comment>
<keyword evidence="6 9" id="KW-1133">Transmembrane helix</keyword>
<dbReference type="SUPFAM" id="SSF54631">
    <property type="entry name" value="CBS-domain pair"/>
    <property type="match status" value="1"/>
</dbReference>
<dbReference type="PANTHER" id="PTHR43773">
    <property type="entry name" value="MAGNESIUM TRANSPORTER MGTE"/>
    <property type="match status" value="1"/>
</dbReference>
<keyword evidence="9" id="KW-0479">Metal-binding</keyword>
<evidence type="ECO:0000256" key="2">
    <source>
        <dbReference type="ARBA" id="ARBA00009749"/>
    </source>
</evidence>
<dbReference type="SMART" id="SM00116">
    <property type="entry name" value="CBS"/>
    <property type="match status" value="2"/>
</dbReference>
<dbReference type="InterPro" id="IPR038076">
    <property type="entry name" value="MgtE_N_sf"/>
</dbReference>
<dbReference type="Gene3D" id="1.10.357.20">
    <property type="entry name" value="SLC41 divalent cation transporters, integral membrane domain"/>
    <property type="match status" value="1"/>
</dbReference>
<dbReference type="Gene3D" id="3.10.580.10">
    <property type="entry name" value="CBS-domain"/>
    <property type="match status" value="1"/>
</dbReference>
<sequence>MAKALSKVLKRKSNFELEKFVVKHQPYDLAEMVTALDFKERIYFFSNVAPETGAEIMENMEPEFQYRILDDVKDHVKISLLNHISSDKVVDLFLAIHPYQAGILMEYLQRDYQDKIKILMSYEANTAGSLASVNYIGARKHWTIEHTLEHVRKVGQNADLVSYIYVIDTHGKLAGVVSIKEIILAQPTVKLEEIAKKDIISALAEQHQEQVADILARYDLVAIPVVDNTKRMIGIINVDDLIDVIHEEATEDIQKLGGSQPLEETYFKNTVWDLFRKRIGWLLILFVAEAYTGNVLRHYEETLDQVIALAFFIPLLIGTGGNSGTQTVTTLVRAMAIGEVEFKDILKVVRKEVSTGLLLGISLGVVAFIRAEFLGVGFDIGSVVAITAICIVIWASLVAAVMPLILHKLRVDPAVVSGPFIATLVDGTGLIIYFSMAKLLLNI</sequence>
<dbReference type="PANTHER" id="PTHR43773:SF1">
    <property type="entry name" value="MAGNESIUM TRANSPORTER MGTE"/>
    <property type="match status" value="1"/>
</dbReference>
<comment type="caution">
    <text evidence="9">Lacks conserved residue(s) required for the propagation of feature annotation.</text>
</comment>
<name>A0ABQ4K6G9_9BACI</name>
<dbReference type="SMART" id="SM00924">
    <property type="entry name" value="MgtE_N"/>
    <property type="match status" value="1"/>
</dbReference>
<evidence type="ECO:0000313" key="11">
    <source>
        <dbReference type="EMBL" id="GIN21325.1"/>
    </source>
</evidence>
<keyword evidence="3 9" id="KW-0813">Transport</keyword>
<accession>A0ABQ4K6G9</accession>
<dbReference type="InterPro" id="IPR046342">
    <property type="entry name" value="CBS_dom_sf"/>
</dbReference>
<dbReference type="Pfam" id="PF00571">
    <property type="entry name" value="CBS"/>
    <property type="match status" value="2"/>
</dbReference>
<evidence type="ECO:0000256" key="8">
    <source>
        <dbReference type="PROSITE-ProRule" id="PRU00703"/>
    </source>
</evidence>
<evidence type="ECO:0000313" key="12">
    <source>
        <dbReference type="Proteomes" id="UP000680279"/>
    </source>
</evidence>
<dbReference type="Pfam" id="PF03448">
    <property type="entry name" value="MgtE_N"/>
    <property type="match status" value="1"/>
</dbReference>
<dbReference type="InterPro" id="IPR000644">
    <property type="entry name" value="CBS_dom"/>
</dbReference>
<keyword evidence="12" id="KW-1185">Reference proteome</keyword>
<dbReference type="Gene3D" id="1.25.60.10">
    <property type="entry name" value="MgtE N-terminal domain-like"/>
    <property type="match status" value="1"/>
</dbReference>
<feature type="domain" description="CBS" evidence="10">
    <location>
        <begin position="195"/>
        <end position="251"/>
    </location>
</feature>
<evidence type="ECO:0000256" key="6">
    <source>
        <dbReference type="ARBA" id="ARBA00022989"/>
    </source>
</evidence>
<feature type="transmembrane region" description="Helical" evidence="9">
    <location>
        <begin position="418"/>
        <end position="441"/>
    </location>
</feature>
<evidence type="ECO:0000256" key="3">
    <source>
        <dbReference type="ARBA" id="ARBA00022448"/>
    </source>
</evidence>
<comment type="function">
    <text evidence="9">Acts as a magnesium transporter.</text>
</comment>
<keyword evidence="8" id="KW-0129">CBS domain</keyword>
<evidence type="ECO:0000256" key="9">
    <source>
        <dbReference type="RuleBase" id="RU362011"/>
    </source>
</evidence>
<comment type="subcellular location">
    <subcellularLocation>
        <location evidence="9">Cell membrane</location>
        <topology evidence="9">Multi-pass membrane protein</topology>
    </subcellularLocation>
    <subcellularLocation>
        <location evidence="1">Membrane</location>
        <topology evidence="1">Multi-pass membrane protein</topology>
    </subcellularLocation>
</comment>
<dbReference type="InterPro" id="IPR006668">
    <property type="entry name" value="Mg_transptr_MgtE_intracell_dom"/>
</dbReference>
<dbReference type="InterPro" id="IPR006667">
    <property type="entry name" value="SLC41_membr_dom"/>
</dbReference>
<comment type="caution">
    <text evidence="11">The sequence shown here is derived from an EMBL/GenBank/DDBJ whole genome shotgun (WGS) entry which is preliminary data.</text>
</comment>
<dbReference type="InterPro" id="IPR036739">
    <property type="entry name" value="SLC41_membr_dom_sf"/>
</dbReference>
<keyword evidence="5 9" id="KW-0460">Magnesium</keyword>
<dbReference type="SUPFAM" id="SSF161093">
    <property type="entry name" value="MgtE membrane domain-like"/>
    <property type="match status" value="1"/>
</dbReference>
<dbReference type="NCBIfam" id="TIGR00400">
    <property type="entry name" value="mgtE"/>
    <property type="match status" value="1"/>
</dbReference>